<evidence type="ECO:0000313" key="2">
    <source>
        <dbReference type="Proteomes" id="UP001499851"/>
    </source>
</evidence>
<gene>
    <name evidence="1" type="ORF">GCM10009830_03950</name>
</gene>
<comment type="caution">
    <text evidence="1">The sequence shown here is derived from an EMBL/GenBank/DDBJ whole genome shotgun (WGS) entry which is preliminary data.</text>
</comment>
<organism evidence="1 2">
    <name type="scientific">Glycomyces endophyticus</name>
    <dbReference type="NCBI Taxonomy" id="480996"/>
    <lineage>
        <taxon>Bacteria</taxon>
        <taxon>Bacillati</taxon>
        <taxon>Actinomycetota</taxon>
        <taxon>Actinomycetes</taxon>
        <taxon>Glycomycetales</taxon>
        <taxon>Glycomycetaceae</taxon>
        <taxon>Glycomyces</taxon>
    </lineage>
</organism>
<reference evidence="2" key="1">
    <citation type="journal article" date="2019" name="Int. J. Syst. Evol. Microbiol.">
        <title>The Global Catalogue of Microorganisms (GCM) 10K type strain sequencing project: providing services to taxonomists for standard genome sequencing and annotation.</title>
        <authorList>
            <consortium name="The Broad Institute Genomics Platform"/>
            <consortium name="The Broad Institute Genome Sequencing Center for Infectious Disease"/>
            <person name="Wu L."/>
            <person name="Ma J."/>
        </authorList>
    </citation>
    <scope>NUCLEOTIDE SEQUENCE [LARGE SCALE GENOMIC DNA]</scope>
    <source>
        <strain evidence="2">JCM 16001</strain>
    </source>
</reference>
<name>A0ABP4RZH4_9ACTN</name>
<evidence type="ECO:0000313" key="1">
    <source>
        <dbReference type="EMBL" id="GAA1661943.1"/>
    </source>
</evidence>
<dbReference type="Proteomes" id="UP001499851">
    <property type="component" value="Unassembled WGS sequence"/>
</dbReference>
<protein>
    <submittedName>
        <fullName evidence="1">Uncharacterized protein</fullName>
    </submittedName>
</protein>
<proteinExistence type="predicted"/>
<dbReference type="EMBL" id="BAAAQF010000002">
    <property type="protein sequence ID" value="GAA1661943.1"/>
    <property type="molecule type" value="Genomic_DNA"/>
</dbReference>
<accession>A0ABP4RZH4</accession>
<keyword evidence="2" id="KW-1185">Reference proteome</keyword>
<sequence>MAAGWPLSGRWMRSDVVFGRRPVVAADSWASVQAAAGPLGFGRVTGGRAWRPGSRCRAAGCGPTWCSVGGRWSGRAGGRSERGRTPVAGQELSRVAVVVSGSLWRA</sequence>